<evidence type="ECO:0000313" key="2">
    <source>
        <dbReference type="EMBL" id="QQZ11539.1"/>
    </source>
</evidence>
<dbReference type="InterPro" id="IPR050855">
    <property type="entry name" value="NDM-1-like"/>
</dbReference>
<dbReference type="SUPFAM" id="SSF56281">
    <property type="entry name" value="Metallo-hydrolase/oxidoreductase"/>
    <property type="match status" value="1"/>
</dbReference>
<proteinExistence type="predicted"/>
<keyword evidence="3" id="KW-1185">Reference proteome</keyword>
<dbReference type="SMART" id="SM00849">
    <property type="entry name" value="Lactamase_B"/>
    <property type="match status" value="1"/>
</dbReference>
<evidence type="ECO:0000259" key="1">
    <source>
        <dbReference type="SMART" id="SM00849"/>
    </source>
</evidence>
<dbReference type="InterPro" id="IPR036866">
    <property type="entry name" value="RibonucZ/Hydroxyglut_hydro"/>
</dbReference>
<evidence type="ECO:0000313" key="3">
    <source>
        <dbReference type="Proteomes" id="UP000595691"/>
    </source>
</evidence>
<dbReference type="Pfam" id="PF00753">
    <property type="entry name" value="Lactamase_B"/>
    <property type="match status" value="1"/>
</dbReference>
<dbReference type="InterPro" id="IPR037482">
    <property type="entry name" value="ST1585_MBL-fold"/>
</dbReference>
<feature type="domain" description="Metallo-beta-lactamase" evidence="1">
    <location>
        <begin position="25"/>
        <end position="228"/>
    </location>
</feature>
<name>A0ABX7E882_9BACI</name>
<sequence length="316" mass="35826">MLNTIDIDGRIKLIDLNDLNQPKRTGSYVLLEDSITLIETSASPSIPYLKEGLAKLNIGLDQIKYIILTHIHLDHGGGAGLFLKDCPNAQIVVHPKAARHLIDPTRLELGARAVYNEQFDQLFHPIIPIPKSRIITKENEETLQIGSKTSLIFYDTPGHANHHFGIYDPVSNGMFTGDTAGIYYWTLKEHGFDLFLPTTSPNQFNPLAMIESIKFFEQKNLSVLYFGHFGFTKKVALALDTVKNWIHKFVECSKKGYLSSELDERRIENTYLALRAAIFDFLYSEQVPKDHPVFATLELDLKICSMGLIDYLDKKE</sequence>
<dbReference type="Proteomes" id="UP000595691">
    <property type="component" value="Chromosome"/>
</dbReference>
<organism evidence="2 3">
    <name type="scientific">Heyndrickxia vini</name>
    <dbReference type="NCBI Taxonomy" id="1476025"/>
    <lineage>
        <taxon>Bacteria</taxon>
        <taxon>Bacillati</taxon>
        <taxon>Bacillota</taxon>
        <taxon>Bacilli</taxon>
        <taxon>Bacillales</taxon>
        <taxon>Bacillaceae</taxon>
        <taxon>Heyndrickxia</taxon>
    </lineage>
</organism>
<dbReference type="PANTHER" id="PTHR42951:SF22">
    <property type="entry name" value="METALLO BETA-LACTAMASE SUPERFAMILY LIPOPROTEIN"/>
    <property type="match status" value="1"/>
</dbReference>
<protein>
    <submittedName>
        <fullName evidence="2">MBL fold metallo-hydrolase</fullName>
    </submittedName>
</protein>
<dbReference type="EMBL" id="CP065425">
    <property type="protein sequence ID" value="QQZ11539.1"/>
    <property type="molecule type" value="Genomic_DNA"/>
</dbReference>
<dbReference type="InterPro" id="IPR001279">
    <property type="entry name" value="Metallo-B-lactamas"/>
</dbReference>
<gene>
    <name evidence="2" type="ORF">I5776_13615</name>
</gene>
<reference evidence="2 3" key="1">
    <citation type="submission" date="2020-11" db="EMBL/GenBank/DDBJ databases">
        <title>Taxonomic evaluation of the Bacillus sporothermodurans group of bacteria based on whole genome sequences.</title>
        <authorList>
            <person name="Fiedler G."/>
            <person name="Herbstmann A.-D."/>
            <person name="Doll E."/>
            <person name="Wenning M."/>
            <person name="Brinks E."/>
            <person name="Kabisch J."/>
            <person name="Breitenwieser F."/>
            <person name="Lappann M."/>
            <person name="Boehnlein C."/>
            <person name="Franz C."/>
        </authorList>
    </citation>
    <scope>NUCLEOTIDE SEQUENCE [LARGE SCALE GENOMIC DNA]</scope>
    <source>
        <strain evidence="2 3">JCM 19841</strain>
    </source>
</reference>
<accession>A0ABX7E882</accession>
<dbReference type="CDD" id="cd07726">
    <property type="entry name" value="ST1585-like_MBL-fold"/>
    <property type="match status" value="1"/>
</dbReference>
<dbReference type="Gene3D" id="3.60.15.10">
    <property type="entry name" value="Ribonuclease Z/Hydroxyacylglutathione hydrolase-like"/>
    <property type="match status" value="1"/>
</dbReference>
<dbReference type="PANTHER" id="PTHR42951">
    <property type="entry name" value="METALLO-BETA-LACTAMASE DOMAIN-CONTAINING"/>
    <property type="match status" value="1"/>
</dbReference>